<evidence type="ECO:0000256" key="2">
    <source>
        <dbReference type="ARBA" id="ARBA00023136"/>
    </source>
</evidence>
<dbReference type="PANTHER" id="PTHR24100:SF151">
    <property type="entry name" value="ICOS LIGAND"/>
    <property type="match status" value="1"/>
</dbReference>
<dbReference type="GO" id="GO:0050852">
    <property type="term" value="P:T cell receptor signaling pathway"/>
    <property type="evidence" value="ECO:0007669"/>
    <property type="project" value="TreeGrafter"/>
</dbReference>
<reference evidence="5" key="3">
    <citation type="submission" date="2025-09" db="UniProtKB">
        <authorList>
            <consortium name="Ensembl"/>
        </authorList>
    </citation>
    <scope>IDENTIFICATION</scope>
</reference>
<dbReference type="PROSITE" id="PS50835">
    <property type="entry name" value="IG_LIKE"/>
    <property type="match status" value="1"/>
</dbReference>
<dbReference type="InterPro" id="IPR036179">
    <property type="entry name" value="Ig-like_dom_sf"/>
</dbReference>
<dbReference type="GO" id="GO:1903037">
    <property type="term" value="P:regulation of leukocyte cell-cell adhesion"/>
    <property type="evidence" value="ECO:0007669"/>
    <property type="project" value="UniProtKB-ARBA"/>
</dbReference>
<dbReference type="GeneTree" id="ENSGT01050000244843"/>
<evidence type="ECO:0000313" key="6">
    <source>
        <dbReference type="Proteomes" id="UP000694397"/>
    </source>
</evidence>
<dbReference type="InterPro" id="IPR007110">
    <property type="entry name" value="Ig-like_dom"/>
</dbReference>
<dbReference type="GO" id="GO:0001817">
    <property type="term" value="P:regulation of cytokine production"/>
    <property type="evidence" value="ECO:0007669"/>
    <property type="project" value="TreeGrafter"/>
</dbReference>
<evidence type="ECO:0000256" key="3">
    <source>
        <dbReference type="ARBA" id="ARBA00023319"/>
    </source>
</evidence>
<keyword evidence="2" id="KW-0472">Membrane</keyword>
<dbReference type="OrthoDB" id="9898017at2759"/>
<protein>
    <recommendedName>
        <fullName evidence="4">Ig-like domain-containing protein</fullName>
    </recommendedName>
</protein>
<dbReference type="AlphaFoldDB" id="A0A8C9S6N4"/>
<name>A0A8C9S6N4_SCLFO</name>
<dbReference type="InterPro" id="IPR050504">
    <property type="entry name" value="IgSF_BTN/MOG"/>
</dbReference>
<proteinExistence type="predicted"/>
<comment type="subcellular location">
    <subcellularLocation>
        <location evidence="1">Membrane</location>
    </subcellularLocation>
</comment>
<evidence type="ECO:0000313" key="5">
    <source>
        <dbReference type="Ensembl" id="ENSSFOP00015028460.2"/>
    </source>
</evidence>
<dbReference type="GO" id="GO:0005102">
    <property type="term" value="F:signaling receptor binding"/>
    <property type="evidence" value="ECO:0007669"/>
    <property type="project" value="TreeGrafter"/>
</dbReference>
<dbReference type="PANTHER" id="PTHR24100">
    <property type="entry name" value="BUTYROPHILIN"/>
    <property type="match status" value="1"/>
</dbReference>
<dbReference type="Gene3D" id="2.60.40.10">
    <property type="entry name" value="Immunoglobulins"/>
    <property type="match status" value="1"/>
</dbReference>
<keyword evidence="6" id="KW-1185">Reference proteome</keyword>
<dbReference type="InterPro" id="IPR013783">
    <property type="entry name" value="Ig-like_fold"/>
</dbReference>
<feature type="domain" description="Ig-like" evidence="4">
    <location>
        <begin position="1"/>
        <end position="81"/>
    </location>
</feature>
<dbReference type="Proteomes" id="UP000694397">
    <property type="component" value="Chromosome 11"/>
</dbReference>
<organism evidence="5 6">
    <name type="scientific">Scleropages formosus</name>
    <name type="common">Asian bonytongue</name>
    <name type="synonym">Osteoglossum formosum</name>
    <dbReference type="NCBI Taxonomy" id="113540"/>
    <lineage>
        <taxon>Eukaryota</taxon>
        <taxon>Metazoa</taxon>
        <taxon>Chordata</taxon>
        <taxon>Craniata</taxon>
        <taxon>Vertebrata</taxon>
        <taxon>Euteleostomi</taxon>
        <taxon>Actinopterygii</taxon>
        <taxon>Neopterygii</taxon>
        <taxon>Teleostei</taxon>
        <taxon>Osteoglossocephala</taxon>
        <taxon>Osteoglossomorpha</taxon>
        <taxon>Osteoglossiformes</taxon>
        <taxon>Osteoglossidae</taxon>
        <taxon>Scleropages</taxon>
    </lineage>
</organism>
<keyword evidence="3" id="KW-0393">Immunoglobulin domain</keyword>
<reference evidence="5 6" key="1">
    <citation type="submission" date="2019-04" db="EMBL/GenBank/DDBJ databases">
        <authorList>
            <consortium name="Wellcome Sanger Institute Data Sharing"/>
        </authorList>
    </citation>
    <scope>NUCLEOTIDE SEQUENCE [LARGE SCALE GENOMIC DNA]</scope>
</reference>
<sequence>MHIEWLRVHTEDPLVHLYRDQEDRNEKQIASYRGRTSLFSEQLKNGNVSLKLRNAQVSDNGEYKCLVQSGKFYDDSSIEVHIKVWLLFVLLDARF</sequence>
<dbReference type="SUPFAM" id="SSF48726">
    <property type="entry name" value="Immunoglobulin"/>
    <property type="match status" value="1"/>
</dbReference>
<evidence type="ECO:0000259" key="4">
    <source>
        <dbReference type="PROSITE" id="PS50835"/>
    </source>
</evidence>
<accession>A0A8C9S6N4</accession>
<reference evidence="5" key="2">
    <citation type="submission" date="2025-08" db="UniProtKB">
        <authorList>
            <consortium name="Ensembl"/>
        </authorList>
    </citation>
    <scope>IDENTIFICATION</scope>
</reference>
<dbReference type="Pfam" id="PF07686">
    <property type="entry name" value="V-set"/>
    <property type="match status" value="1"/>
</dbReference>
<dbReference type="InterPro" id="IPR013106">
    <property type="entry name" value="Ig_V-set"/>
</dbReference>
<dbReference type="Ensembl" id="ENSSFOT00015028783.2">
    <property type="protein sequence ID" value="ENSSFOP00015028460.2"/>
    <property type="gene ID" value="ENSSFOG00015018268.2"/>
</dbReference>
<dbReference type="GO" id="GO:0009897">
    <property type="term" value="C:external side of plasma membrane"/>
    <property type="evidence" value="ECO:0007669"/>
    <property type="project" value="TreeGrafter"/>
</dbReference>
<dbReference type="GO" id="GO:0050863">
    <property type="term" value="P:regulation of T cell activation"/>
    <property type="evidence" value="ECO:0007669"/>
    <property type="project" value="UniProtKB-ARBA"/>
</dbReference>
<evidence type="ECO:0000256" key="1">
    <source>
        <dbReference type="ARBA" id="ARBA00004370"/>
    </source>
</evidence>